<keyword evidence="2" id="KW-1185">Reference proteome</keyword>
<dbReference type="Proteomes" id="UP001461498">
    <property type="component" value="Unassembled WGS sequence"/>
</dbReference>
<dbReference type="AlphaFoldDB" id="A0AAW1DGY5"/>
<sequence length="67" mass="7329">MGVETLTATNRSIFRERSGGTVKKDNLSRCAVDGLRQIQSKIKEGTTETQTTEEMRNNVLATIKSAG</sequence>
<reference evidence="1 2" key="1">
    <citation type="submission" date="2022-12" db="EMBL/GenBank/DDBJ databases">
        <title>Chromosome-level genome assembly of true bugs.</title>
        <authorList>
            <person name="Ma L."/>
            <person name="Li H."/>
        </authorList>
    </citation>
    <scope>NUCLEOTIDE SEQUENCE [LARGE SCALE GENOMIC DNA]</scope>
    <source>
        <strain evidence="1">Lab_2022b</strain>
    </source>
</reference>
<comment type="caution">
    <text evidence="1">The sequence shown here is derived from an EMBL/GenBank/DDBJ whole genome shotgun (WGS) entry which is preliminary data.</text>
</comment>
<accession>A0AAW1DGY5</accession>
<evidence type="ECO:0000313" key="2">
    <source>
        <dbReference type="Proteomes" id="UP001461498"/>
    </source>
</evidence>
<proteinExistence type="predicted"/>
<dbReference type="EMBL" id="JAPXFL010000002">
    <property type="protein sequence ID" value="KAK9510291.1"/>
    <property type="molecule type" value="Genomic_DNA"/>
</dbReference>
<organism evidence="1 2">
    <name type="scientific">Rhynocoris fuscipes</name>
    <dbReference type="NCBI Taxonomy" id="488301"/>
    <lineage>
        <taxon>Eukaryota</taxon>
        <taxon>Metazoa</taxon>
        <taxon>Ecdysozoa</taxon>
        <taxon>Arthropoda</taxon>
        <taxon>Hexapoda</taxon>
        <taxon>Insecta</taxon>
        <taxon>Pterygota</taxon>
        <taxon>Neoptera</taxon>
        <taxon>Paraneoptera</taxon>
        <taxon>Hemiptera</taxon>
        <taxon>Heteroptera</taxon>
        <taxon>Panheteroptera</taxon>
        <taxon>Cimicomorpha</taxon>
        <taxon>Reduviidae</taxon>
        <taxon>Harpactorinae</taxon>
        <taxon>Harpactorini</taxon>
        <taxon>Rhynocoris</taxon>
    </lineage>
</organism>
<name>A0AAW1DGY5_9HEMI</name>
<protein>
    <submittedName>
        <fullName evidence="1">Uncharacterized protein</fullName>
    </submittedName>
</protein>
<evidence type="ECO:0000313" key="1">
    <source>
        <dbReference type="EMBL" id="KAK9510291.1"/>
    </source>
</evidence>
<gene>
    <name evidence="1" type="ORF">O3M35_005108</name>
</gene>